<keyword evidence="10" id="KW-0573">Peptidoglycan synthesis</keyword>
<dbReference type="Gene3D" id="3.40.710.10">
    <property type="entry name" value="DD-peptidase/beta-lactamase superfamily"/>
    <property type="match status" value="1"/>
</dbReference>
<feature type="transmembrane region" description="Helical" evidence="14">
    <location>
        <begin position="20"/>
        <end position="42"/>
    </location>
</feature>
<keyword evidence="18" id="KW-1185">Reference proteome</keyword>
<keyword evidence="4" id="KW-0997">Cell inner membrane</keyword>
<dbReference type="SUPFAM" id="SSF56601">
    <property type="entry name" value="beta-lactamase/transpeptidase-like"/>
    <property type="match status" value="1"/>
</dbReference>
<dbReference type="RefSeq" id="WP_184657961.1">
    <property type="nucleotide sequence ID" value="NZ_CP031518.1"/>
</dbReference>
<keyword evidence="3" id="KW-1003">Cell membrane</keyword>
<evidence type="ECO:0000256" key="13">
    <source>
        <dbReference type="ARBA" id="ARBA00023316"/>
    </source>
</evidence>
<protein>
    <submittedName>
        <fullName evidence="17">Penicillin-binding protein 2</fullName>
    </submittedName>
</protein>
<comment type="subcellular location">
    <subcellularLocation>
        <location evidence="2">Cell membrane</location>
    </subcellularLocation>
    <subcellularLocation>
        <location evidence="1">Membrane</location>
        <topology evidence="1">Single-pass membrane protein</topology>
    </subcellularLocation>
</comment>
<evidence type="ECO:0000256" key="14">
    <source>
        <dbReference type="SAM" id="Phobius"/>
    </source>
</evidence>
<evidence type="ECO:0000256" key="1">
    <source>
        <dbReference type="ARBA" id="ARBA00004167"/>
    </source>
</evidence>
<organism evidence="17 18">
    <name type="scientific">Treponema ruminis</name>
    <dbReference type="NCBI Taxonomy" id="744515"/>
    <lineage>
        <taxon>Bacteria</taxon>
        <taxon>Pseudomonadati</taxon>
        <taxon>Spirochaetota</taxon>
        <taxon>Spirochaetia</taxon>
        <taxon>Spirochaetales</taxon>
        <taxon>Treponemataceae</taxon>
        <taxon>Treponema</taxon>
    </lineage>
</organism>
<evidence type="ECO:0000259" key="15">
    <source>
        <dbReference type="Pfam" id="PF00905"/>
    </source>
</evidence>
<keyword evidence="11 14" id="KW-1133">Transmembrane helix</keyword>
<dbReference type="InterPro" id="IPR005311">
    <property type="entry name" value="PBP_dimer"/>
</dbReference>
<gene>
    <name evidence="17" type="ORF">HNP76_000915</name>
</gene>
<keyword evidence="5" id="KW-0121">Carboxypeptidase</keyword>
<reference evidence="17 18" key="1">
    <citation type="submission" date="2020-08" db="EMBL/GenBank/DDBJ databases">
        <title>Genomic Encyclopedia of Type Strains, Phase IV (KMG-IV): sequencing the most valuable type-strain genomes for metagenomic binning, comparative biology and taxonomic classification.</title>
        <authorList>
            <person name="Goeker M."/>
        </authorList>
    </citation>
    <scope>NUCLEOTIDE SEQUENCE [LARGE SCALE GENOMIC DNA]</scope>
    <source>
        <strain evidence="17 18">DSM 103462</strain>
    </source>
</reference>
<dbReference type="GO" id="GO:0071555">
    <property type="term" value="P:cell wall organization"/>
    <property type="evidence" value="ECO:0007669"/>
    <property type="project" value="UniProtKB-KW"/>
</dbReference>
<evidence type="ECO:0000313" key="17">
    <source>
        <dbReference type="EMBL" id="MBB5225558.1"/>
    </source>
</evidence>
<evidence type="ECO:0000313" key="18">
    <source>
        <dbReference type="Proteomes" id="UP000518887"/>
    </source>
</evidence>
<dbReference type="GO" id="GO:0009002">
    <property type="term" value="F:serine-type D-Ala-D-Ala carboxypeptidase activity"/>
    <property type="evidence" value="ECO:0007669"/>
    <property type="project" value="InterPro"/>
</dbReference>
<proteinExistence type="predicted"/>
<dbReference type="Proteomes" id="UP000518887">
    <property type="component" value="Unassembled WGS sequence"/>
</dbReference>
<evidence type="ECO:0000256" key="2">
    <source>
        <dbReference type="ARBA" id="ARBA00004236"/>
    </source>
</evidence>
<dbReference type="PANTHER" id="PTHR30627">
    <property type="entry name" value="PEPTIDOGLYCAN D,D-TRANSPEPTIDASE"/>
    <property type="match status" value="1"/>
</dbReference>
<feature type="domain" description="Penicillin-binding protein dimerisation" evidence="16">
    <location>
        <begin position="61"/>
        <end position="239"/>
    </location>
</feature>
<evidence type="ECO:0000256" key="3">
    <source>
        <dbReference type="ARBA" id="ARBA00022475"/>
    </source>
</evidence>
<dbReference type="GO" id="GO:0008658">
    <property type="term" value="F:penicillin binding"/>
    <property type="evidence" value="ECO:0007669"/>
    <property type="project" value="InterPro"/>
</dbReference>
<evidence type="ECO:0000256" key="5">
    <source>
        <dbReference type="ARBA" id="ARBA00022645"/>
    </source>
</evidence>
<keyword evidence="13" id="KW-0961">Cell wall biogenesis/degradation</keyword>
<dbReference type="InterPro" id="IPR001460">
    <property type="entry name" value="PCN-bd_Tpept"/>
</dbReference>
<dbReference type="InterPro" id="IPR036138">
    <property type="entry name" value="PBP_dimer_sf"/>
</dbReference>
<evidence type="ECO:0000256" key="8">
    <source>
        <dbReference type="ARBA" id="ARBA00022801"/>
    </source>
</evidence>
<dbReference type="Gene3D" id="3.90.1310.10">
    <property type="entry name" value="Penicillin-binding protein 2a (Domain 2)"/>
    <property type="match status" value="1"/>
</dbReference>
<dbReference type="EMBL" id="JACHFQ010000003">
    <property type="protein sequence ID" value="MBB5225558.1"/>
    <property type="molecule type" value="Genomic_DNA"/>
</dbReference>
<dbReference type="GO" id="GO:0009252">
    <property type="term" value="P:peptidoglycan biosynthetic process"/>
    <property type="evidence" value="ECO:0007669"/>
    <property type="project" value="UniProtKB-KW"/>
</dbReference>
<keyword evidence="8" id="KW-0378">Hydrolase</keyword>
<evidence type="ECO:0000256" key="6">
    <source>
        <dbReference type="ARBA" id="ARBA00022670"/>
    </source>
</evidence>
<evidence type="ECO:0000256" key="11">
    <source>
        <dbReference type="ARBA" id="ARBA00022989"/>
    </source>
</evidence>
<dbReference type="PANTHER" id="PTHR30627:SF2">
    <property type="entry name" value="PEPTIDOGLYCAN D,D-TRANSPEPTIDASE MRDA"/>
    <property type="match status" value="1"/>
</dbReference>
<accession>A0A7W8LLP6</accession>
<evidence type="ECO:0000256" key="9">
    <source>
        <dbReference type="ARBA" id="ARBA00022960"/>
    </source>
</evidence>
<dbReference type="NCBIfam" id="TIGR03423">
    <property type="entry name" value="pbp2_mrdA"/>
    <property type="match status" value="1"/>
</dbReference>
<evidence type="ECO:0000256" key="12">
    <source>
        <dbReference type="ARBA" id="ARBA00023136"/>
    </source>
</evidence>
<dbReference type="Pfam" id="PF03717">
    <property type="entry name" value="PBP_dimer"/>
    <property type="match status" value="1"/>
</dbReference>
<evidence type="ECO:0000259" key="16">
    <source>
        <dbReference type="Pfam" id="PF03717"/>
    </source>
</evidence>
<dbReference type="InterPro" id="IPR050515">
    <property type="entry name" value="Beta-lactam/transpept"/>
</dbReference>
<evidence type="ECO:0000256" key="7">
    <source>
        <dbReference type="ARBA" id="ARBA00022692"/>
    </source>
</evidence>
<dbReference type="AlphaFoldDB" id="A0A7W8LLP6"/>
<dbReference type="InterPro" id="IPR012338">
    <property type="entry name" value="Beta-lactam/transpept-like"/>
</dbReference>
<sequence>MQDYFNTENGSVEQNAKVVIFAFIIMAIFALYVLKLFSLQVIEGAQYRKQSQTISSQVKTIDAQRGEIFDRNASMPMVINTDSFAVDLTPAEIPAGHYDSVTSRLAVFLGISKNEIDRKIEPALRRSYTAVEVRSNVTFSTISNIAENITDLPGVSWRSKPVRNYVETGSISHVVGYVGDITKEEVKVMYNITDKDKRRVYTNKSIIGKTGVEKQYDLLLQGRQGRESRTVDVRGHILSDTPIVEPPQMGKNLVLTIDMRIQELAEKALGERVGAAVVLRPSNGEVLAMVSYPFYDQNLFNDDNASTQYNKLATSPNKPLLNRAVNAAYPPASTFKIIMSTAMLAEKAFSSAKDIDCSGRVDYGNRIFHCHQKWGHGKLNMKEALAQSCDVYYWIVGRDFLGVDKISSYAKEFGFGESLDIDLPAQQSGFVPTAPWKERRFHQKWLGGDTMNMSIGQGYTLVTPLHIANMVAMVANEGKIYRPHLLKEVRDPATNDVIEEVKPQILHESNIDEAVWREVQNAMRYTITDGTPAFPLNNKVVQIAGKTGTAEVGSLDHWHSWMACYAPFNAPVEEQVVVVVLVEAANEWEWWAPYATNIIFQGIFANQTYDEAVQALPANVRDVIRSRKHSSVRQE</sequence>
<feature type="domain" description="Penicillin-binding protein transpeptidase" evidence="15">
    <location>
        <begin position="274"/>
        <end position="586"/>
    </location>
</feature>
<dbReference type="SUPFAM" id="SSF56519">
    <property type="entry name" value="Penicillin binding protein dimerisation domain"/>
    <property type="match status" value="1"/>
</dbReference>
<dbReference type="GO" id="GO:0008360">
    <property type="term" value="P:regulation of cell shape"/>
    <property type="evidence" value="ECO:0007669"/>
    <property type="project" value="UniProtKB-KW"/>
</dbReference>
<dbReference type="InterPro" id="IPR017790">
    <property type="entry name" value="Penicillin-binding_protein_2"/>
</dbReference>
<evidence type="ECO:0000256" key="10">
    <source>
        <dbReference type="ARBA" id="ARBA00022984"/>
    </source>
</evidence>
<dbReference type="GO" id="GO:0005886">
    <property type="term" value="C:plasma membrane"/>
    <property type="evidence" value="ECO:0007669"/>
    <property type="project" value="UniProtKB-SubCell"/>
</dbReference>
<dbReference type="Pfam" id="PF00905">
    <property type="entry name" value="Transpeptidase"/>
    <property type="match status" value="1"/>
</dbReference>
<dbReference type="GO" id="GO:0071972">
    <property type="term" value="F:peptidoglycan L,D-transpeptidase activity"/>
    <property type="evidence" value="ECO:0007669"/>
    <property type="project" value="TreeGrafter"/>
</dbReference>
<keyword evidence="7 14" id="KW-0812">Transmembrane</keyword>
<dbReference type="GO" id="GO:0006508">
    <property type="term" value="P:proteolysis"/>
    <property type="evidence" value="ECO:0007669"/>
    <property type="project" value="UniProtKB-KW"/>
</dbReference>
<evidence type="ECO:0000256" key="4">
    <source>
        <dbReference type="ARBA" id="ARBA00022519"/>
    </source>
</evidence>
<comment type="caution">
    <text evidence="17">The sequence shown here is derived from an EMBL/GenBank/DDBJ whole genome shotgun (WGS) entry which is preliminary data.</text>
</comment>
<keyword evidence="6" id="KW-0645">Protease</keyword>
<keyword evidence="12 14" id="KW-0472">Membrane</keyword>
<keyword evidence="9" id="KW-0133">Cell shape</keyword>
<name>A0A7W8LLP6_9SPIR</name>